<dbReference type="PANTHER" id="PTHR34121">
    <property type="entry name" value="MYOSIN-11"/>
    <property type="match status" value="1"/>
</dbReference>
<feature type="coiled-coil region" evidence="1">
    <location>
        <begin position="525"/>
        <end position="560"/>
    </location>
</feature>
<dbReference type="AlphaFoldDB" id="A0A816WHW5"/>
<sequence length="660" mass="74558">MSWLRTAVSKAVEVKNYADSVVHQAGQAVAEGAKLFQDRIGVGAYKSVNQTIQRLEEAAVSCRGHERALLITRWLTVLKEIDRASGTSVKDKDMSSEERLDSDEAKRREWVLYYDPDIGGEPLNFRDVFLQSQALEGIVLSMIIEPPHDEEVSLLREMFGICLNGGKEVHDAIVSRMQDLATVFSCYKDEVLVKQDELLQFAQNAITGLKISAEMLRIDAEASDLREKLEKMNVFESPQESEDKEVKEAPLTIEALKQTLAKIRLCSRIEGLLIRKRQLSNGDSPEIHAQKVDKLKVLLESLANSTTKAEKRISENRLQKEEALKARVVKANETGEKEKELAEEIAQLVKQRDELEAELKKVNITLAAAQARFRDATEERDQFGEANDQIIAHLKTKEDDLSKSIVACKKESEVIKTWISFLEDTWLLQCSYTEKKDKQTLDELEKHEGYFSDVAFNILSTYKKEVAPLISRIENYVENLKNLGPGSEMPLNADEGENQVSSPRKSLEQEYLDYETKIITTFSIVDNMKEHFQVLQSKLEKKEDRRVKELFDDMEKMRQEFESIARPILEIETPSPKSSAAASPKSPMPSSSSMDAPVKSLTQKPEVSNPAKAPPTTTSGSSNPESELAELESEFGKVARDYSADEVDGWEFDELEKELQ</sequence>
<accession>A0A816WHW5</accession>
<feature type="coiled-coil region" evidence="1">
    <location>
        <begin position="331"/>
        <end position="379"/>
    </location>
</feature>
<proteinExistence type="predicted"/>
<evidence type="ECO:0000256" key="1">
    <source>
        <dbReference type="SAM" id="Coils"/>
    </source>
</evidence>
<feature type="compositionally biased region" description="Polar residues" evidence="2">
    <location>
        <begin position="615"/>
        <end position="625"/>
    </location>
</feature>
<evidence type="ECO:0000256" key="2">
    <source>
        <dbReference type="SAM" id="MobiDB-lite"/>
    </source>
</evidence>
<keyword evidence="1" id="KW-0175">Coiled coil</keyword>
<dbReference type="EMBL" id="HG994356">
    <property type="protein sequence ID" value="CAF2135916.1"/>
    <property type="molecule type" value="Genomic_DNA"/>
</dbReference>
<organism evidence="3">
    <name type="scientific">Brassica napus</name>
    <name type="common">Rape</name>
    <dbReference type="NCBI Taxonomy" id="3708"/>
    <lineage>
        <taxon>Eukaryota</taxon>
        <taxon>Viridiplantae</taxon>
        <taxon>Streptophyta</taxon>
        <taxon>Embryophyta</taxon>
        <taxon>Tracheophyta</taxon>
        <taxon>Spermatophyta</taxon>
        <taxon>Magnoliopsida</taxon>
        <taxon>eudicotyledons</taxon>
        <taxon>Gunneridae</taxon>
        <taxon>Pentapetalae</taxon>
        <taxon>rosids</taxon>
        <taxon>malvids</taxon>
        <taxon>Brassicales</taxon>
        <taxon>Brassicaceae</taxon>
        <taxon>Brassiceae</taxon>
        <taxon>Brassica</taxon>
    </lineage>
</organism>
<name>A0A816WHW5_BRANA</name>
<protein>
    <submittedName>
        <fullName evidence="3">(rape) hypothetical protein</fullName>
    </submittedName>
</protein>
<dbReference type="PANTHER" id="PTHR34121:SF1">
    <property type="entry name" value="FILAMIN-A-INTERACTING PROTEIN 1"/>
    <property type="match status" value="1"/>
</dbReference>
<reference evidence="3" key="1">
    <citation type="submission" date="2021-01" db="EMBL/GenBank/DDBJ databases">
        <authorList>
            <consortium name="Genoscope - CEA"/>
            <person name="William W."/>
        </authorList>
    </citation>
    <scope>NUCLEOTIDE SEQUENCE</scope>
</reference>
<gene>
    <name evidence="3" type="ORF">DARMORV10_A02P02020.1</name>
</gene>
<feature type="compositionally biased region" description="Low complexity" evidence="2">
    <location>
        <begin position="574"/>
        <end position="597"/>
    </location>
</feature>
<evidence type="ECO:0000313" key="3">
    <source>
        <dbReference type="EMBL" id="CAF2135916.1"/>
    </source>
</evidence>
<dbReference type="OMA" id="ASAFACY"/>
<dbReference type="Proteomes" id="UP001295469">
    <property type="component" value="Chromosome A02"/>
</dbReference>
<dbReference type="Gramene" id="CDX85642">
    <property type="protein sequence ID" value="CDX85642"/>
    <property type="gene ID" value="GSBRNA2T00143374001"/>
</dbReference>
<feature type="region of interest" description="Disordered" evidence="2">
    <location>
        <begin position="565"/>
        <end position="640"/>
    </location>
</feature>